<organism evidence="1 2">
    <name type="scientific">Rhododendron molle</name>
    <name type="common">Chinese azalea</name>
    <name type="synonym">Azalea mollis</name>
    <dbReference type="NCBI Taxonomy" id="49168"/>
    <lineage>
        <taxon>Eukaryota</taxon>
        <taxon>Viridiplantae</taxon>
        <taxon>Streptophyta</taxon>
        <taxon>Embryophyta</taxon>
        <taxon>Tracheophyta</taxon>
        <taxon>Spermatophyta</taxon>
        <taxon>Magnoliopsida</taxon>
        <taxon>eudicotyledons</taxon>
        <taxon>Gunneridae</taxon>
        <taxon>Pentapetalae</taxon>
        <taxon>asterids</taxon>
        <taxon>Ericales</taxon>
        <taxon>Ericaceae</taxon>
        <taxon>Ericoideae</taxon>
        <taxon>Rhodoreae</taxon>
        <taxon>Rhododendron</taxon>
    </lineage>
</organism>
<dbReference type="Proteomes" id="UP001062846">
    <property type="component" value="Chromosome 11"/>
</dbReference>
<dbReference type="EMBL" id="CM046398">
    <property type="protein sequence ID" value="KAI8529965.1"/>
    <property type="molecule type" value="Genomic_DNA"/>
</dbReference>
<gene>
    <name evidence="1" type="ORF">RHMOL_Rhmol11G0017000</name>
</gene>
<comment type="caution">
    <text evidence="1">The sequence shown here is derived from an EMBL/GenBank/DDBJ whole genome shotgun (WGS) entry which is preliminary data.</text>
</comment>
<keyword evidence="2" id="KW-1185">Reference proteome</keyword>
<proteinExistence type="predicted"/>
<accession>A0ACC0LMX0</accession>
<evidence type="ECO:0000313" key="2">
    <source>
        <dbReference type="Proteomes" id="UP001062846"/>
    </source>
</evidence>
<name>A0ACC0LMX0_RHOML</name>
<sequence>MYTRAELERFTRPDTELTRYLRPELEYAAYQRYRLAGPLGVRAFRDVRSQARGAAEERRVAGERDRGGKGRVRRSLSRPVIGGPPEMSWKIPVVDT</sequence>
<reference evidence="1" key="1">
    <citation type="submission" date="2022-02" db="EMBL/GenBank/DDBJ databases">
        <title>Plant Genome Project.</title>
        <authorList>
            <person name="Zhang R.-G."/>
        </authorList>
    </citation>
    <scope>NUCLEOTIDE SEQUENCE</scope>
    <source>
        <strain evidence="1">AT1</strain>
    </source>
</reference>
<evidence type="ECO:0000313" key="1">
    <source>
        <dbReference type="EMBL" id="KAI8529965.1"/>
    </source>
</evidence>
<protein>
    <submittedName>
        <fullName evidence="1">Uncharacterized protein</fullName>
    </submittedName>
</protein>